<evidence type="ECO:0000256" key="1">
    <source>
        <dbReference type="ARBA" id="ARBA00005964"/>
    </source>
</evidence>
<gene>
    <name evidence="9" type="primary">LOC107219295</name>
</gene>
<evidence type="ECO:0000256" key="3">
    <source>
        <dbReference type="ARBA" id="ARBA00022801"/>
    </source>
</evidence>
<accession>A0A6J0BDL8</accession>
<feature type="signal peptide" evidence="6">
    <location>
        <begin position="1"/>
        <end position="22"/>
    </location>
</feature>
<keyword evidence="3 6" id="KW-0378">Hydrolase</keyword>
<dbReference type="GeneID" id="107219295"/>
<dbReference type="OrthoDB" id="6846267at2759"/>
<dbReference type="SUPFAM" id="SSF53474">
    <property type="entry name" value="alpha/beta-Hydrolases"/>
    <property type="match status" value="1"/>
</dbReference>
<evidence type="ECO:0000256" key="4">
    <source>
        <dbReference type="ARBA" id="ARBA00023157"/>
    </source>
</evidence>
<dbReference type="InterPro" id="IPR002018">
    <property type="entry name" value="CarbesteraseB"/>
</dbReference>
<dbReference type="PANTHER" id="PTHR43142:SF1">
    <property type="entry name" value="CARBOXYLIC ESTER HYDROLASE"/>
    <property type="match status" value="1"/>
</dbReference>
<dbReference type="PROSITE" id="PS00122">
    <property type="entry name" value="CARBOXYLESTERASE_B_1"/>
    <property type="match status" value="1"/>
</dbReference>
<keyword evidence="8" id="KW-1185">Reference proteome</keyword>
<proteinExistence type="inferred from homology"/>
<keyword evidence="2" id="KW-0719">Serine esterase</keyword>
<dbReference type="CDD" id="cd00312">
    <property type="entry name" value="Esterase_lipase"/>
    <property type="match status" value="1"/>
</dbReference>
<evidence type="ECO:0000313" key="9">
    <source>
        <dbReference type="RefSeq" id="XP_015512970.2"/>
    </source>
</evidence>
<dbReference type="RefSeq" id="XP_015512970.2">
    <property type="nucleotide sequence ID" value="XM_015657484.2"/>
</dbReference>
<sequence>MKFAVMSGTILTLLWGCHPSLSQEVEGLFPRVVTPLGYIEGYYKISNNGRRYEAYEGIPYAETPIGELRFRIAKSISPWAGVLMAKRFGPPCLQYNHFGVNHTKRVDGSEDCLYMNIYTTIADDDRYKKTIEPSHLLPVVFFIHGGAFQFGSGSDYRSKYLLDREVTLVTFNYRLGPFGFLSTEDATVPGNMGLKDQVIALRWVADNIQHFGGDPSRITIIGQSAGGASVHYHYLTNLSAGLFKGGMSLSGTALDCWTQTEGALQKTEKLATIVGCPSENVPAMVECLRTRPAQQIAKAVGDFMPWLYNPFTPFGPVVEKGGSEFTFIDRSPIEIINSGQVQDVPWITSITSEEGLYPAADFTANEKLLKQLNNNWESIAPHLLDFNYTVSKSERSDVARLIRQHYLGTKPIDKSTVKEIVQMVGDRLFVYNGIEAARLQARVNQSPVRFYYFSYRGAHSLSESMSRSTQDFGVSHGDDLAYVMQSFFDPTTIQEDRDMQEKLLDLWVTYATEGVPNVGIDWPNLSKSTDEFPYLYIAGAKEFSVKYTPNYGEKKFWDSLNFCENVIPSKNFEEHKKIEL</sequence>
<name>A0A6J0BDL8_NEOLC</name>
<feature type="chain" id="PRO_5045004840" description="Carboxylic ester hydrolase" evidence="6">
    <location>
        <begin position="23"/>
        <end position="580"/>
    </location>
</feature>
<evidence type="ECO:0000256" key="2">
    <source>
        <dbReference type="ARBA" id="ARBA00022487"/>
    </source>
</evidence>
<feature type="domain" description="Carboxylesterase type B" evidence="7">
    <location>
        <begin position="30"/>
        <end position="541"/>
    </location>
</feature>
<dbReference type="GO" id="GO:0052689">
    <property type="term" value="F:carboxylic ester hydrolase activity"/>
    <property type="evidence" value="ECO:0007669"/>
    <property type="project" value="UniProtKB-KW"/>
</dbReference>
<evidence type="ECO:0000256" key="6">
    <source>
        <dbReference type="RuleBase" id="RU361235"/>
    </source>
</evidence>
<evidence type="ECO:0000256" key="5">
    <source>
        <dbReference type="ARBA" id="ARBA00023180"/>
    </source>
</evidence>
<dbReference type="KEGG" id="nlo:107219295"/>
<dbReference type="PANTHER" id="PTHR43142">
    <property type="entry name" value="CARBOXYLIC ESTER HYDROLASE"/>
    <property type="match status" value="1"/>
</dbReference>
<evidence type="ECO:0000259" key="7">
    <source>
        <dbReference type="Pfam" id="PF00135"/>
    </source>
</evidence>
<reference evidence="9" key="1">
    <citation type="submission" date="2025-08" db="UniProtKB">
        <authorList>
            <consortium name="RefSeq"/>
        </authorList>
    </citation>
    <scope>IDENTIFICATION</scope>
    <source>
        <tissue evidence="9">Thorax and Abdomen</tissue>
    </source>
</reference>
<keyword evidence="6" id="KW-0732">Signal</keyword>
<protein>
    <recommendedName>
        <fullName evidence="6">Carboxylic ester hydrolase</fullName>
        <ecNumber evidence="6">3.1.1.-</ecNumber>
    </recommendedName>
</protein>
<evidence type="ECO:0000313" key="8">
    <source>
        <dbReference type="Proteomes" id="UP000829291"/>
    </source>
</evidence>
<dbReference type="Proteomes" id="UP000829291">
    <property type="component" value="Chromosome 5"/>
</dbReference>
<dbReference type="InterPro" id="IPR019826">
    <property type="entry name" value="Carboxylesterase_B_AS"/>
</dbReference>
<dbReference type="Pfam" id="PF00135">
    <property type="entry name" value="COesterase"/>
    <property type="match status" value="1"/>
</dbReference>
<dbReference type="EC" id="3.1.1.-" evidence="6"/>
<organism evidence="9">
    <name type="scientific">Neodiprion lecontei</name>
    <name type="common">Redheaded pine sawfly</name>
    <dbReference type="NCBI Taxonomy" id="441921"/>
    <lineage>
        <taxon>Eukaryota</taxon>
        <taxon>Metazoa</taxon>
        <taxon>Ecdysozoa</taxon>
        <taxon>Arthropoda</taxon>
        <taxon>Hexapoda</taxon>
        <taxon>Insecta</taxon>
        <taxon>Pterygota</taxon>
        <taxon>Neoptera</taxon>
        <taxon>Endopterygota</taxon>
        <taxon>Hymenoptera</taxon>
        <taxon>Tenthredinoidea</taxon>
        <taxon>Diprionidae</taxon>
        <taxon>Diprioninae</taxon>
        <taxon>Neodiprion</taxon>
    </lineage>
</organism>
<dbReference type="AlphaFoldDB" id="A0A6J0BDL8"/>
<comment type="similarity">
    <text evidence="1 6">Belongs to the type-B carboxylesterase/lipase family.</text>
</comment>
<keyword evidence="4" id="KW-1015">Disulfide bond</keyword>
<dbReference type="InterPro" id="IPR029058">
    <property type="entry name" value="AB_hydrolase_fold"/>
</dbReference>
<dbReference type="Gene3D" id="3.40.50.1820">
    <property type="entry name" value="alpha/beta hydrolase"/>
    <property type="match status" value="1"/>
</dbReference>
<keyword evidence="5" id="KW-0325">Glycoprotein</keyword>
<dbReference type="InParanoid" id="A0A6J0BDL8"/>